<dbReference type="AlphaFoldDB" id="A0A166EE44"/>
<evidence type="ECO:0000313" key="2">
    <source>
        <dbReference type="Proteomes" id="UP000077245"/>
    </source>
</evidence>
<dbReference type="PATRIC" id="fig|49547.3.peg.46"/>
<comment type="caution">
    <text evidence="1">The sequence shown here is derived from an EMBL/GenBank/DDBJ whole genome shotgun (WGS) entry which is preliminary data.</text>
</comment>
<name>A0A166EE44_9EURY</name>
<evidence type="ECO:0000313" key="1">
    <source>
        <dbReference type="EMBL" id="KZX16552.1"/>
    </source>
</evidence>
<dbReference type="RefSeq" id="WP_067088714.1">
    <property type="nucleotide sequence ID" value="NZ_LWMV01000008.1"/>
</dbReference>
<sequence>MGLFSRSPEKKLEDELWHEMMNNLYFDRKGFISIIKDIRKNGGTCEEMQKAYDENLPIFKNKNIEFALLSSENTFNVEVVVDNLFFHVPYKTPVQMSMWEYGVADAPQHTSDSKYELIDMFDDEEAVFHKYVHYWTDISEDRNTTDSVATFNGNKRKYKKEHMISIKVYKNKNLEQVLSDFKSSSKKLKINDSDFIGYYFGRVIEKKGMVSYSPHSFIFEKDGKTVVVSVEGPNEDGYNFYNIIKRVIC</sequence>
<keyword evidence="2" id="KW-1185">Reference proteome</keyword>
<dbReference type="STRING" id="49547.MBCUR_00440"/>
<gene>
    <name evidence="1" type="ORF">MBCUR_00440</name>
</gene>
<dbReference type="OrthoDB" id="384848at2157"/>
<dbReference type="EMBL" id="LWMV01000008">
    <property type="protein sequence ID" value="KZX16552.1"/>
    <property type="molecule type" value="Genomic_DNA"/>
</dbReference>
<dbReference type="Proteomes" id="UP000077245">
    <property type="component" value="Unassembled WGS sequence"/>
</dbReference>
<organism evidence="1 2">
    <name type="scientific">Methanobrevibacter curvatus</name>
    <dbReference type="NCBI Taxonomy" id="49547"/>
    <lineage>
        <taxon>Archaea</taxon>
        <taxon>Methanobacteriati</taxon>
        <taxon>Methanobacteriota</taxon>
        <taxon>Methanomada group</taxon>
        <taxon>Methanobacteria</taxon>
        <taxon>Methanobacteriales</taxon>
        <taxon>Methanobacteriaceae</taxon>
        <taxon>Methanobrevibacter</taxon>
    </lineage>
</organism>
<reference evidence="1 2" key="1">
    <citation type="submission" date="2016-04" db="EMBL/GenBank/DDBJ databases">
        <title>Genome sequence of Methanobrevibacter curvatus DSM 11111.</title>
        <authorList>
            <person name="Poehlein A."/>
            <person name="Seedorf H."/>
            <person name="Daniel R."/>
        </authorList>
    </citation>
    <scope>NUCLEOTIDE SEQUENCE [LARGE SCALE GENOMIC DNA]</scope>
    <source>
        <strain evidence="1 2">DSM 11111</strain>
    </source>
</reference>
<protein>
    <submittedName>
        <fullName evidence="1">Uncharacterized protein</fullName>
    </submittedName>
</protein>
<proteinExistence type="predicted"/>
<accession>A0A166EE44</accession>